<dbReference type="STRING" id="363999.A0A439D0C0"/>
<dbReference type="GO" id="GO:0004386">
    <property type="term" value="F:helicase activity"/>
    <property type="evidence" value="ECO:0007669"/>
    <property type="project" value="UniProtKB-KW"/>
</dbReference>
<organism evidence="6 7">
    <name type="scientific">Xylaria grammica</name>
    <dbReference type="NCBI Taxonomy" id="363999"/>
    <lineage>
        <taxon>Eukaryota</taxon>
        <taxon>Fungi</taxon>
        <taxon>Dikarya</taxon>
        <taxon>Ascomycota</taxon>
        <taxon>Pezizomycotina</taxon>
        <taxon>Sordariomycetes</taxon>
        <taxon>Xylariomycetidae</taxon>
        <taxon>Xylariales</taxon>
        <taxon>Xylariaceae</taxon>
        <taxon>Xylaria</taxon>
    </lineage>
</organism>
<dbReference type="Pfam" id="PF00176">
    <property type="entry name" value="SNF2-rel_dom"/>
    <property type="match status" value="2"/>
</dbReference>
<keyword evidence="2" id="KW-0378">Hydrolase</keyword>
<dbReference type="GO" id="GO:0008094">
    <property type="term" value="F:ATP-dependent activity, acting on DNA"/>
    <property type="evidence" value="ECO:0007669"/>
    <property type="project" value="TreeGrafter"/>
</dbReference>
<dbReference type="GO" id="GO:0005634">
    <property type="term" value="C:nucleus"/>
    <property type="evidence" value="ECO:0007669"/>
    <property type="project" value="TreeGrafter"/>
</dbReference>
<dbReference type="InterPro" id="IPR000330">
    <property type="entry name" value="SNF2_N"/>
</dbReference>
<dbReference type="PANTHER" id="PTHR45626">
    <property type="entry name" value="TRANSCRIPTION TERMINATION FACTOR 2-RELATED"/>
    <property type="match status" value="1"/>
</dbReference>
<comment type="caution">
    <text evidence="6">The sequence shown here is derived from an EMBL/GenBank/DDBJ whole genome shotgun (WGS) entry which is preliminary data.</text>
</comment>
<dbReference type="Gene3D" id="3.40.50.300">
    <property type="entry name" value="P-loop containing nucleotide triphosphate hydrolases"/>
    <property type="match status" value="1"/>
</dbReference>
<protein>
    <recommendedName>
        <fullName evidence="5">SNF2 N-terminal domain-containing protein</fullName>
    </recommendedName>
</protein>
<feature type="domain" description="SNF2 N-terminal" evidence="5">
    <location>
        <begin position="232"/>
        <end position="347"/>
    </location>
</feature>
<evidence type="ECO:0000256" key="1">
    <source>
        <dbReference type="ARBA" id="ARBA00022741"/>
    </source>
</evidence>
<evidence type="ECO:0000313" key="7">
    <source>
        <dbReference type="Proteomes" id="UP000286045"/>
    </source>
</evidence>
<dbReference type="InterPro" id="IPR038718">
    <property type="entry name" value="SNF2-like_sf"/>
</dbReference>
<evidence type="ECO:0000259" key="5">
    <source>
        <dbReference type="Pfam" id="PF00176"/>
    </source>
</evidence>
<evidence type="ECO:0000313" key="6">
    <source>
        <dbReference type="EMBL" id="RWA07816.1"/>
    </source>
</evidence>
<dbReference type="GO" id="GO:0016787">
    <property type="term" value="F:hydrolase activity"/>
    <property type="evidence" value="ECO:0007669"/>
    <property type="project" value="UniProtKB-KW"/>
</dbReference>
<dbReference type="SUPFAM" id="SSF52540">
    <property type="entry name" value="P-loop containing nucleoside triphosphate hydrolases"/>
    <property type="match status" value="1"/>
</dbReference>
<keyword evidence="7" id="KW-1185">Reference proteome</keyword>
<gene>
    <name evidence="6" type="ORF">EKO27_g7294</name>
</gene>
<proteinExistence type="predicted"/>
<evidence type="ECO:0000256" key="2">
    <source>
        <dbReference type="ARBA" id="ARBA00022801"/>
    </source>
</evidence>
<keyword evidence="3" id="KW-0347">Helicase</keyword>
<dbReference type="GO" id="GO:0006281">
    <property type="term" value="P:DNA repair"/>
    <property type="evidence" value="ECO:0007669"/>
    <property type="project" value="TreeGrafter"/>
</dbReference>
<evidence type="ECO:0000256" key="4">
    <source>
        <dbReference type="ARBA" id="ARBA00022840"/>
    </source>
</evidence>
<accession>A0A439D0C0</accession>
<dbReference type="EMBL" id="RYZI01000235">
    <property type="protein sequence ID" value="RWA07816.1"/>
    <property type="molecule type" value="Genomic_DNA"/>
</dbReference>
<dbReference type="AlphaFoldDB" id="A0A439D0C0"/>
<dbReference type="Gene3D" id="3.40.50.10810">
    <property type="entry name" value="Tandem AAA-ATPase domain"/>
    <property type="match status" value="2"/>
</dbReference>
<keyword evidence="1" id="KW-0547">Nucleotide-binding</keyword>
<dbReference type="Proteomes" id="UP000286045">
    <property type="component" value="Unassembled WGS sequence"/>
</dbReference>
<reference evidence="6 7" key="1">
    <citation type="submission" date="2018-12" db="EMBL/GenBank/DDBJ databases">
        <title>Draft genome sequence of Xylaria grammica IHI A82.</title>
        <authorList>
            <person name="Buettner E."/>
            <person name="Kellner H."/>
        </authorList>
    </citation>
    <scope>NUCLEOTIDE SEQUENCE [LARGE SCALE GENOMIC DNA]</scope>
    <source>
        <strain evidence="6 7">IHI A82</strain>
    </source>
</reference>
<dbReference type="InterPro" id="IPR027417">
    <property type="entry name" value="P-loop_NTPase"/>
</dbReference>
<evidence type="ECO:0000256" key="3">
    <source>
        <dbReference type="ARBA" id="ARBA00022806"/>
    </source>
</evidence>
<sequence>MDVKIGSKRPCPSPVTLGGEAKIPRMLLYEETTEDSNLYDETLWPMDCDGGGDLVKDRSDSQQHDYSVLTESQANDTMSEASATSITELMEACSNYDTCFSVLPIRLDATLLISEVDDVKEKGKPQKRKQGATESTQDLIRIVLHGLRHTKEAIGNNLSEAGIFLQHPSAAEVMPEARQESMKDSAEAELTDDIRGGRLRRIFETAEADGGSVTIMNVAPSPRLRTPLMRHQVLALAMMQEKESGFVEEPMFPSLWRKECARNGNSAYYRHKITRSLESKPIPALGGILADDMGLGKTLSMLALICASLDFNSTTEGQNIGGESQGTLIVTPKSTISGWVTQAERQATIRAQWAANEGAGALFSRKWLRVVLDEGSSPHSQLFEPDFPIQDEHPRGVERLQELIRATCLRRMKDKVPFSNETKLPPRSERIHEVHLHQDDRNLYDTIKTVCAETAAGLAQRPGKSPLPKGKENNLMVLINSLRLICDHGEQLLPETVKSRIEGTPALSSDSGMERIRSGSYSTRDAQAYNYAAWGLEHQMSMEEGSQITDSHSNLGDGIDNSAYRPSAKVLATLSNLEQERKVA</sequence>
<name>A0A439D0C0_9PEZI</name>
<dbReference type="PANTHER" id="PTHR45626:SF17">
    <property type="entry name" value="HELICASE-LIKE TRANSCRIPTION FACTOR"/>
    <property type="match status" value="1"/>
</dbReference>
<dbReference type="GO" id="GO:0005524">
    <property type="term" value="F:ATP binding"/>
    <property type="evidence" value="ECO:0007669"/>
    <property type="project" value="UniProtKB-KW"/>
</dbReference>
<feature type="domain" description="SNF2 N-terminal" evidence="5">
    <location>
        <begin position="384"/>
        <end position="488"/>
    </location>
</feature>
<dbReference type="InterPro" id="IPR050628">
    <property type="entry name" value="SNF2_RAD54_helicase_TF"/>
</dbReference>
<keyword evidence="4" id="KW-0067">ATP-binding</keyword>